<dbReference type="Gene3D" id="2.60.120.10">
    <property type="entry name" value="Jelly Rolls"/>
    <property type="match status" value="1"/>
</dbReference>
<dbReference type="Pfam" id="PF07883">
    <property type="entry name" value="Cupin_2"/>
    <property type="match status" value="1"/>
</dbReference>
<dbReference type="InterPro" id="IPR014710">
    <property type="entry name" value="RmlC-like_jellyroll"/>
</dbReference>
<dbReference type="InterPro" id="IPR011051">
    <property type="entry name" value="RmlC_Cupin_sf"/>
</dbReference>
<evidence type="ECO:0000313" key="2">
    <source>
        <dbReference type="EMBL" id="EAQ02371.1"/>
    </source>
</evidence>
<evidence type="ECO:0000313" key="3">
    <source>
        <dbReference type="Proteomes" id="UP000004318"/>
    </source>
</evidence>
<name>A3U0T0_PSEBH</name>
<evidence type="ECO:0000259" key="1">
    <source>
        <dbReference type="Pfam" id="PF07883"/>
    </source>
</evidence>
<sequence length="92" mass="9827">MSDCVTYTTDMGRTPFAAAGDELAVDMRWVSEPIGAHTAGEELVALIEGTGRLTCDGEVHDLAGGQGVLIPSGAERSWQFEAPALLYRVFLK</sequence>
<feature type="domain" description="Cupin type-2" evidence="1">
    <location>
        <begin position="37"/>
        <end position="79"/>
    </location>
</feature>
<dbReference type="InterPro" id="IPR013096">
    <property type="entry name" value="Cupin_2"/>
</dbReference>
<reference evidence="2 3" key="1">
    <citation type="journal article" date="2010" name="J. Bacteriol.">
        <title>Genome sequences of Oceanicola granulosus HTCC2516(T) and Oceanicola batsensis HTCC2597(TDelta).</title>
        <authorList>
            <person name="Thrash J.C."/>
            <person name="Cho J.C."/>
            <person name="Vergin K.L."/>
            <person name="Giovannoni S.J."/>
        </authorList>
    </citation>
    <scope>NUCLEOTIDE SEQUENCE [LARGE SCALE GENOMIC DNA]</scope>
    <source>
        <strain evidence="3">ATCC BAA-863 / DSM 15984 / KCTC 12145 / HTCC2597</strain>
    </source>
</reference>
<dbReference type="AlphaFoldDB" id="A3U0T0"/>
<protein>
    <recommendedName>
        <fullName evidence="1">Cupin type-2 domain-containing protein</fullName>
    </recommendedName>
</protein>
<proteinExistence type="predicted"/>
<comment type="caution">
    <text evidence="2">The sequence shown here is derived from an EMBL/GenBank/DDBJ whole genome shotgun (WGS) entry which is preliminary data.</text>
</comment>
<organism evidence="2 3">
    <name type="scientific">Pseudooceanicola batsensis (strain ATCC BAA-863 / DSM 15984 / KCTC 12145 / HTCC2597)</name>
    <name type="common">Oceanicola batsensis</name>
    <dbReference type="NCBI Taxonomy" id="252305"/>
    <lineage>
        <taxon>Bacteria</taxon>
        <taxon>Pseudomonadati</taxon>
        <taxon>Pseudomonadota</taxon>
        <taxon>Alphaproteobacteria</taxon>
        <taxon>Rhodobacterales</taxon>
        <taxon>Paracoccaceae</taxon>
        <taxon>Pseudooceanicola</taxon>
    </lineage>
</organism>
<gene>
    <name evidence="2" type="ORF">OB2597_19851</name>
</gene>
<keyword evidence="3" id="KW-1185">Reference proteome</keyword>
<dbReference type="RefSeq" id="WP_009803913.1">
    <property type="nucleotide sequence ID" value="NZ_AAMO01000008.1"/>
</dbReference>
<accession>A3U0T0</accession>
<dbReference type="STRING" id="252305.OB2597_19851"/>
<dbReference type="EMBL" id="AAMO01000008">
    <property type="protein sequence ID" value="EAQ02371.1"/>
    <property type="molecule type" value="Genomic_DNA"/>
</dbReference>
<dbReference type="SUPFAM" id="SSF51182">
    <property type="entry name" value="RmlC-like cupins"/>
    <property type="match status" value="1"/>
</dbReference>
<dbReference type="OrthoDB" id="9035486at2"/>
<dbReference type="Proteomes" id="UP000004318">
    <property type="component" value="Unassembled WGS sequence"/>
</dbReference>
<dbReference type="HOGENOM" id="CLU_2410343_0_0_5"/>